<sequence>MSILEDLSKAKKKAKPYAVVGGREVYDYDSLEKKVEIDQAEAKVGGGQVDLGKMKPTKDGWGYTDMGNSFSAIPQDILFINRYKKENDAYLIVTDYRAIKEQSSGQIYASSVQALVIKNKGKKGEEEMYLESIRNVSDTEFINDFTGELSNISMAKVFEAIDKDKVKEVSKDEISF</sequence>
<protein>
    <submittedName>
        <fullName evidence="1">Uncharacterized protein</fullName>
    </submittedName>
</protein>
<dbReference type="EMBL" id="PZZH01000001">
    <property type="protein sequence ID" value="PTN78177.1"/>
    <property type="molecule type" value="Genomic_DNA"/>
</dbReference>
<dbReference type="EMBL" id="UGIX01000001">
    <property type="protein sequence ID" value="STP65680.1"/>
    <property type="molecule type" value="Genomic_DNA"/>
</dbReference>
<organism evidence="1 4">
    <name type="scientific">Enterococcus faecalis</name>
    <name type="common">Streptococcus faecalis</name>
    <dbReference type="NCBI Taxonomy" id="1351"/>
    <lineage>
        <taxon>Bacteria</taxon>
        <taxon>Bacillati</taxon>
        <taxon>Bacillota</taxon>
        <taxon>Bacilli</taxon>
        <taxon>Lactobacillales</taxon>
        <taxon>Enterococcaceae</taxon>
        <taxon>Enterococcus</taxon>
    </lineage>
</organism>
<dbReference type="RefSeq" id="WP_002359966.1">
    <property type="nucleotide sequence ID" value="NZ_AP026714.1"/>
</dbReference>
<reference evidence="1 4" key="1">
    <citation type="submission" date="2018-04" db="EMBL/GenBank/DDBJ databases">
        <authorList>
            <person name="Van Tyne D."/>
        </authorList>
    </citation>
    <scope>NUCLEOTIDE SEQUENCE [LARGE SCALE GENOMIC DNA]</scope>
    <source>
        <strain evidence="1 4">B2535</strain>
    </source>
</reference>
<accession>A0A1Q1FV90</accession>
<gene>
    <name evidence="1" type="ORF">DAI13_10615</name>
    <name evidence="2" type="ORF">EU507_03725</name>
    <name evidence="3" type="ORF">NCTC13379_01735</name>
</gene>
<evidence type="ECO:0000313" key="3">
    <source>
        <dbReference type="EMBL" id="STP65680.1"/>
    </source>
</evidence>
<evidence type="ECO:0000313" key="6">
    <source>
        <dbReference type="Proteomes" id="UP000292223"/>
    </source>
</evidence>
<reference evidence="2 6" key="3">
    <citation type="submission" date="2019-02" db="EMBL/GenBank/DDBJ databases">
        <title>From farm to fork: dissemination of Tn554::fexA-optrA in linezolid-resistant Enterococcus faecalis clones from chicken feces and meat in Tunisia.</title>
        <authorList>
            <person name="Tedim A.P."/>
            <person name="Elghaieb H."/>
            <person name="Abbassi M.S."/>
            <person name="Novais C."/>
            <person name="Hassen A."/>
            <person name="Peixe L."/>
            <person name="Freitas A.R."/>
        </authorList>
    </citation>
    <scope>NUCLEOTIDE SEQUENCE [LARGE SCALE GENOMIC DNA]</scope>
    <source>
        <strain evidence="2 6">728T</strain>
    </source>
</reference>
<evidence type="ECO:0000313" key="5">
    <source>
        <dbReference type="Proteomes" id="UP000254396"/>
    </source>
</evidence>
<evidence type="ECO:0000313" key="4">
    <source>
        <dbReference type="Proteomes" id="UP000244140"/>
    </source>
</evidence>
<proteinExistence type="predicted"/>
<reference evidence="3 5" key="2">
    <citation type="submission" date="2018-06" db="EMBL/GenBank/DDBJ databases">
        <authorList>
            <consortium name="Pathogen Informatics"/>
            <person name="Doyle S."/>
        </authorList>
    </citation>
    <scope>NUCLEOTIDE SEQUENCE [LARGE SCALE GENOMIC DNA]</scope>
    <source>
        <strain evidence="3 5">NCTC13379</strain>
    </source>
</reference>
<dbReference type="EMBL" id="SEWT01000002">
    <property type="protein sequence ID" value="RYU34586.1"/>
    <property type="molecule type" value="Genomic_DNA"/>
</dbReference>
<comment type="caution">
    <text evidence="1">The sequence shown here is derived from an EMBL/GenBank/DDBJ whole genome shotgun (WGS) entry which is preliminary data.</text>
</comment>
<dbReference type="Proteomes" id="UP000292223">
    <property type="component" value="Unassembled WGS sequence"/>
</dbReference>
<evidence type="ECO:0000313" key="2">
    <source>
        <dbReference type="EMBL" id="RYU34586.1"/>
    </source>
</evidence>
<evidence type="ECO:0000313" key="1">
    <source>
        <dbReference type="EMBL" id="PTN78177.1"/>
    </source>
</evidence>
<dbReference type="Proteomes" id="UP000244140">
    <property type="component" value="Unassembled WGS sequence"/>
</dbReference>
<dbReference type="AlphaFoldDB" id="A0A1Q1FV90"/>
<dbReference type="Proteomes" id="UP000254396">
    <property type="component" value="Unassembled WGS sequence"/>
</dbReference>
<name>A0A1Q1FV90_ENTFL</name>